<name>A0AAV3SMR7_HALDO</name>
<reference evidence="1" key="2">
    <citation type="submission" date="2023-12" db="EMBL/GenBank/DDBJ databases">
        <authorList>
            <person name="Sun Q."/>
            <person name="Inoue M."/>
        </authorList>
    </citation>
    <scope>NUCLEOTIDE SEQUENCE</scope>
    <source>
        <strain evidence="1">JCM 12289</strain>
    </source>
</reference>
<evidence type="ECO:0000313" key="2">
    <source>
        <dbReference type="Proteomes" id="UP001500962"/>
    </source>
</evidence>
<evidence type="ECO:0008006" key="3">
    <source>
        <dbReference type="Google" id="ProtNLM"/>
    </source>
</evidence>
<gene>
    <name evidence="1" type="ORF">GCM10008985_38230</name>
</gene>
<accession>A0AAV3SMR7</accession>
<protein>
    <recommendedName>
        <fullName evidence="3">Restriction endonuclease type IV Mrr domain-containing protein</fullName>
    </recommendedName>
</protein>
<evidence type="ECO:0000313" key="1">
    <source>
        <dbReference type="EMBL" id="GAA0478316.1"/>
    </source>
</evidence>
<dbReference type="AlphaFoldDB" id="A0AAV3SMR7"/>
<reference evidence="1" key="1">
    <citation type="journal article" date="2014" name="Int. J. Syst. Evol. Microbiol.">
        <title>Complete genome sequence of Corynebacterium casei LMG S-19264T (=DSM 44701T), isolated from a smear-ripened cheese.</title>
        <authorList>
            <consortium name="US DOE Joint Genome Institute (JGI-PGF)"/>
            <person name="Walter F."/>
            <person name="Albersmeier A."/>
            <person name="Kalinowski J."/>
            <person name="Ruckert C."/>
        </authorList>
    </citation>
    <scope>NUCLEOTIDE SEQUENCE</scope>
    <source>
        <strain evidence="1">JCM 12289</strain>
    </source>
</reference>
<comment type="caution">
    <text evidence="1">The sequence shown here is derived from an EMBL/GenBank/DDBJ whole genome shotgun (WGS) entry which is preliminary data.</text>
</comment>
<dbReference type="Proteomes" id="UP001500962">
    <property type="component" value="Unassembled WGS sequence"/>
</dbReference>
<sequence>MEFTHMSVYNETVAELEGYTDYVEFERLCSDILTGVGYRKIDPQGVEGRDGGKDALLNDRENNIVFHFSTNERWEGKLKDDLNKVVDKGIACNEFVFVSNRIINGERKSEVKDNVREEYDWRLEIYDAERLRAELDNHRQDLRKKYLGIPRNYQSHVDETINDLIDEHNEVRSHVVHSNYKRIVGFSIPNTQIDDRMKLFNQYYDFVGDRSYLDDTLSIGLPDISARLKTHVRSDHYSVGYKIENSQNNLTIAPAFPEKPQIHESNLYNTGVVEVVWDVSKITIGRNTIRKFIDNLFRTSNILYEDDVEGSEYITIGLALINSHQMEYSDGDEAFFGEEWLFVHREDEQLSAMKAHGFQNSFKKRSLNRIGNFFNHSTS</sequence>
<organism evidence="1 2">
    <name type="scientific">Halococcus dombrowskii</name>
    <dbReference type="NCBI Taxonomy" id="179637"/>
    <lineage>
        <taxon>Archaea</taxon>
        <taxon>Methanobacteriati</taxon>
        <taxon>Methanobacteriota</taxon>
        <taxon>Stenosarchaea group</taxon>
        <taxon>Halobacteria</taxon>
        <taxon>Halobacteriales</taxon>
        <taxon>Halococcaceae</taxon>
        <taxon>Halococcus</taxon>
    </lineage>
</organism>
<dbReference type="EMBL" id="BAAADN010000093">
    <property type="protein sequence ID" value="GAA0478316.1"/>
    <property type="molecule type" value="Genomic_DNA"/>
</dbReference>
<proteinExistence type="predicted"/>